<dbReference type="PANTHER" id="PTHR13097">
    <property type="entry name" value="TRANSCRIPTION INITIATION FACTOR IIE, ALPHA SUBUNIT"/>
    <property type="match status" value="1"/>
</dbReference>
<dbReference type="OrthoDB" id="361102at2759"/>
<dbReference type="InterPro" id="IPR013083">
    <property type="entry name" value="Znf_RING/FYVE/PHD"/>
</dbReference>
<organism evidence="4 5">
    <name type="scientific">Micromonas commoda (strain RCC299 / NOUM17 / CCMP2709)</name>
    <name type="common">Picoplanktonic green alga</name>
    <dbReference type="NCBI Taxonomy" id="296587"/>
    <lineage>
        <taxon>Eukaryota</taxon>
        <taxon>Viridiplantae</taxon>
        <taxon>Chlorophyta</taxon>
        <taxon>Mamiellophyceae</taxon>
        <taxon>Mamiellales</taxon>
        <taxon>Mamiellaceae</taxon>
        <taxon>Micromonas</taxon>
    </lineage>
</organism>
<evidence type="ECO:0000313" key="5">
    <source>
        <dbReference type="Proteomes" id="UP000002009"/>
    </source>
</evidence>
<evidence type="ECO:0000256" key="2">
    <source>
        <dbReference type="SAM" id="MobiDB-lite"/>
    </source>
</evidence>
<dbReference type="STRING" id="296587.C1FI28"/>
<dbReference type="FunCoup" id="C1FI28">
    <property type="interactions" value="1391"/>
</dbReference>
<evidence type="ECO:0000256" key="1">
    <source>
        <dbReference type="ARBA" id="ARBA00008947"/>
    </source>
</evidence>
<dbReference type="PANTHER" id="PTHR13097:SF7">
    <property type="entry name" value="GENERAL TRANSCRIPTION FACTOR IIE SUBUNIT 1"/>
    <property type="match status" value="1"/>
</dbReference>
<keyword evidence="5" id="KW-1185">Reference proteome</keyword>
<dbReference type="InParanoid" id="C1FI28"/>
<dbReference type="SMART" id="SM00531">
    <property type="entry name" value="TFIIE"/>
    <property type="match status" value="1"/>
</dbReference>
<dbReference type="InterPro" id="IPR002853">
    <property type="entry name" value="TFIIE_asu"/>
</dbReference>
<dbReference type="SUPFAM" id="SSF57783">
    <property type="entry name" value="Zinc beta-ribbon"/>
    <property type="match status" value="1"/>
</dbReference>
<dbReference type="GO" id="GO:0006367">
    <property type="term" value="P:transcription initiation at RNA polymerase II promoter"/>
    <property type="evidence" value="ECO:0007669"/>
    <property type="project" value="InterPro"/>
</dbReference>
<dbReference type="Proteomes" id="UP000002009">
    <property type="component" value="Chromosome 10"/>
</dbReference>
<keyword evidence="4" id="KW-0648">Protein biosynthesis</keyword>
<accession>C1FI28</accession>
<dbReference type="EMBL" id="CP001576">
    <property type="protein sequence ID" value="ACO69920.1"/>
    <property type="molecule type" value="Genomic_DNA"/>
</dbReference>
<name>C1FI28_MICCC</name>
<feature type="domain" description="HTH TFE/IIEalpha-type" evidence="3">
    <location>
        <begin position="4"/>
        <end position="138"/>
    </location>
</feature>
<dbReference type="OMA" id="NNYKVDD"/>
<proteinExistence type="inferred from homology"/>
<feature type="region of interest" description="Disordered" evidence="2">
    <location>
        <begin position="332"/>
        <end position="359"/>
    </location>
</feature>
<dbReference type="InterPro" id="IPR017919">
    <property type="entry name" value="TFIIE/TFIIEa_HTH"/>
</dbReference>
<dbReference type="GeneID" id="8246672"/>
<dbReference type="eggNOG" id="KOG2593">
    <property type="taxonomic scope" value="Eukaryota"/>
</dbReference>
<keyword evidence="4" id="KW-0396">Initiation factor</keyword>
<dbReference type="RefSeq" id="XP_002508662.1">
    <property type="nucleotide sequence ID" value="XM_002508616.1"/>
</dbReference>
<dbReference type="InterPro" id="IPR039997">
    <property type="entry name" value="TFE"/>
</dbReference>
<sequence>MSEHKKLARLVARAFYRHSSTRDRLARVGNAKYDNSRTAEVLIDALTRRAWVKEDDLARAVLLSSKQVRKALHYLEEQRIVRRAHVKEKDKEREERTRARAEENGVEEAIIAERIRAIEKKIVTYVCLDYSRVVDAVQLRLAAAHADLKYRVEKGPVSVLYKCTSDAEVCGKRYSSLDAMRLLDPTTGLFTCQVCRGEVVQLGGGEDGAPPEPRTKEGMKAILAKFETQTAPVLRQLAKVRGLTPPQYGTLNEWTRARRRAFANAAGNGGQGLGSNGQGLGSGGGMAINVDNLEDTTFEVTLGLTEEQEAELEAAANPKKAQPEWLKGSVYVDDEQTETNEANDDETKEETEEDRLKKNEEAIKEEWLRAYLEAIKGAGAAPGDDDGAAAADVVGGGGEMAKSHASTDALVDAAVDMADAAADDEEWDDVEEDWEDA</sequence>
<comment type="similarity">
    <text evidence="1">Belongs to the TFIIE alpha subunit family.</text>
</comment>
<dbReference type="Gene3D" id="3.30.40.10">
    <property type="entry name" value="Zinc/RING finger domain, C3HC4 (zinc finger)"/>
    <property type="match status" value="1"/>
</dbReference>
<dbReference type="GO" id="GO:0003743">
    <property type="term" value="F:translation initiation factor activity"/>
    <property type="evidence" value="ECO:0007669"/>
    <property type="project" value="UniProtKB-KW"/>
</dbReference>
<feature type="compositionally biased region" description="Acidic residues" evidence="2">
    <location>
        <begin position="332"/>
        <end position="353"/>
    </location>
</feature>
<dbReference type="AlphaFoldDB" id="C1FI28"/>
<protein>
    <submittedName>
        <fullName evidence="4">Transcription initiation factor IIE, alpha subunit</fullName>
    </submittedName>
</protein>
<dbReference type="GO" id="GO:0005673">
    <property type="term" value="C:transcription factor TFIIE complex"/>
    <property type="evidence" value="ECO:0007669"/>
    <property type="project" value="TreeGrafter"/>
</dbReference>
<gene>
    <name evidence="4" type="ORF">MICPUN_61733</name>
</gene>
<evidence type="ECO:0000259" key="3">
    <source>
        <dbReference type="PROSITE" id="PS51344"/>
    </source>
</evidence>
<dbReference type="KEGG" id="mis:MICPUN_61733"/>
<dbReference type="SUPFAM" id="SSF46785">
    <property type="entry name" value="Winged helix' DNA-binding domain"/>
    <property type="match status" value="1"/>
</dbReference>
<dbReference type="InterPro" id="IPR036390">
    <property type="entry name" value="WH_DNA-bd_sf"/>
</dbReference>
<dbReference type="PROSITE" id="PS51344">
    <property type="entry name" value="HTH_TFE_IIE"/>
    <property type="match status" value="1"/>
</dbReference>
<reference evidence="4 5" key="1">
    <citation type="journal article" date="2009" name="Science">
        <title>Green evolution and dynamic adaptations revealed by genomes of the marine picoeukaryotes Micromonas.</title>
        <authorList>
            <person name="Worden A.Z."/>
            <person name="Lee J.H."/>
            <person name="Mock T."/>
            <person name="Rouze P."/>
            <person name="Simmons M.P."/>
            <person name="Aerts A.L."/>
            <person name="Allen A.E."/>
            <person name="Cuvelier M.L."/>
            <person name="Derelle E."/>
            <person name="Everett M.V."/>
            <person name="Foulon E."/>
            <person name="Grimwood J."/>
            <person name="Gundlach H."/>
            <person name="Henrissat B."/>
            <person name="Napoli C."/>
            <person name="McDonald S.M."/>
            <person name="Parker M.S."/>
            <person name="Rombauts S."/>
            <person name="Salamov A."/>
            <person name="Von Dassow P."/>
            <person name="Badger J.H."/>
            <person name="Coutinho P.M."/>
            <person name="Demir E."/>
            <person name="Dubchak I."/>
            <person name="Gentemann C."/>
            <person name="Eikrem W."/>
            <person name="Gready J.E."/>
            <person name="John U."/>
            <person name="Lanier W."/>
            <person name="Lindquist E.A."/>
            <person name="Lucas S."/>
            <person name="Mayer K.F."/>
            <person name="Moreau H."/>
            <person name="Not F."/>
            <person name="Otillar R."/>
            <person name="Panaud O."/>
            <person name="Pangilinan J."/>
            <person name="Paulsen I."/>
            <person name="Piegu B."/>
            <person name="Poliakov A."/>
            <person name="Robbens S."/>
            <person name="Schmutz J."/>
            <person name="Toulza E."/>
            <person name="Wyss T."/>
            <person name="Zelensky A."/>
            <person name="Zhou K."/>
            <person name="Armbrust E.V."/>
            <person name="Bhattacharya D."/>
            <person name="Goodenough U.W."/>
            <person name="Van de Peer Y."/>
            <person name="Grigoriev I.V."/>
        </authorList>
    </citation>
    <scope>NUCLEOTIDE SEQUENCE [LARGE SCALE GENOMIC DNA]</scope>
    <source>
        <strain evidence="5">RCC299 / NOUM17</strain>
    </source>
</reference>
<evidence type="ECO:0000313" key="4">
    <source>
        <dbReference type="EMBL" id="ACO69920.1"/>
    </source>
</evidence>